<reference evidence="5" key="1">
    <citation type="submission" date="2016-02" db="EMBL/GenBank/DDBJ databases">
        <authorList>
            <person name="Wen L."/>
            <person name="He K."/>
            <person name="Yang H."/>
        </authorList>
    </citation>
    <scope>NUCLEOTIDE SEQUENCE [LARGE SCALE GENOMIC DNA]</scope>
    <source>
        <strain evidence="5">JCM 15929</strain>
    </source>
</reference>
<dbReference type="AlphaFoldDB" id="A0A138A8D0"/>
<keyword evidence="2" id="KW-0472">Membrane</keyword>
<dbReference type="Proteomes" id="UP000070258">
    <property type="component" value="Unassembled WGS sequence"/>
</dbReference>
<keyword evidence="2" id="KW-1133">Transmembrane helix</keyword>
<feature type="transmembrane region" description="Helical" evidence="2">
    <location>
        <begin position="33"/>
        <end position="58"/>
    </location>
</feature>
<gene>
    <name evidence="4" type="ORF">AXK60_11735</name>
</gene>
<feature type="region of interest" description="Disordered" evidence="1">
    <location>
        <begin position="141"/>
        <end position="164"/>
    </location>
</feature>
<evidence type="ECO:0000313" key="5">
    <source>
        <dbReference type="Proteomes" id="UP000070258"/>
    </source>
</evidence>
<accession>A0A138A8D0</accession>
<feature type="transmembrane region" description="Helical" evidence="2">
    <location>
        <begin position="70"/>
        <end position="90"/>
    </location>
</feature>
<feature type="signal peptide" evidence="3">
    <location>
        <begin position="1"/>
        <end position="23"/>
    </location>
</feature>
<proteinExistence type="predicted"/>
<feature type="chain" id="PRO_5007483122" description="HTH cro/C1-type domain-containing protein" evidence="3">
    <location>
        <begin position="24"/>
        <end position="313"/>
    </location>
</feature>
<feature type="transmembrane region" description="Helical" evidence="2">
    <location>
        <begin position="102"/>
        <end position="127"/>
    </location>
</feature>
<organism evidence="4 5">
    <name type="scientific">Tsukamurella pseudospumae</name>
    <dbReference type="NCBI Taxonomy" id="239498"/>
    <lineage>
        <taxon>Bacteria</taxon>
        <taxon>Bacillati</taxon>
        <taxon>Actinomycetota</taxon>
        <taxon>Actinomycetes</taxon>
        <taxon>Mycobacteriales</taxon>
        <taxon>Tsukamurellaceae</taxon>
        <taxon>Tsukamurella</taxon>
    </lineage>
</organism>
<comment type="caution">
    <text evidence="4">The sequence shown here is derived from an EMBL/GenBank/DDBJ whole genome shotgun (WGS) entry which is preliminary data.</text>
</comment>
<keyword evidence="3" id="KW-0732">Signal</keyword>
<dbReference type="EMBL" id="LSRF01000056">
    <property type="protein sequence ID" value="KXP06728.1"/>
    <property type="molecule type" value="Genomic_DNA"/>
</dbReference>
<keyword evidence="2" id="KW-0812">Transmembrane</keyword>
<evidence type="ECO:0008006" key="6">
    <source>
        <dbReference type="Google" id="ProtNLM"/>
    </source>
</evidence>
<evidence type="ECO:0000256" key="1">
    <source>
        <dbReference type="SAM" id="MobiDB-lite"/>
    </source>
</evidence>
<protein>
    <recommendedName>
        <fullName evidence="6">HTH cro/C1-type domain-containing protein</fullName>
    </recommendedName>
</protein>
<evidence type="ECO:0000256" key="3">
    <source>
        <dbReference type="SAM" id="SignalP"/>
    </source>
</evidence>
<dbReference type="STRING" id="239498.AXK60_11735"/>
<sequence>MVVLRLALAIPTMIAMCLNGAHAVHTWSGAYPLVVTVSLWVLIPPLLPAAVHLVAVIGRSAKSATRPARWAAMAGAFAVGAGAFTVSFVMQQDMILAMGVPHPVVAVVAPLLFDALAAMATVGLFMVNHHGEQQAVVGATGSTTDLSPVDEQDHSGQQQHVAATTAEPQGVAPAVVPAGGGPVADHGAATEPAADMTTDIDMRPEPASDVDASNSTVVARPEEGNNAAPAAVADAAADAAEQRRAVAQAVVEARSLKASVDSVVAVLAALDAGMSQSAAAREAGVDRSTVRKVIDTVEVSQVSDGTPALSLVG</sequence>
<evidence type="ECO:0000313" key="4">
    <source>
        <dbReference type="EMBL" id="KXP06728.1"/>
    </source>
</evidence>
<name>A0A138A8D0_9ACTN</name>
<evidence type="ECO:0000256" key="2">
    <source>
        <dbReference type="SAM" id="Phobius"/>
    </source>
</evidence>